<dbReference type="NCBIfam" id="TIGR01764">
    <property type="entry name" value="excise"/>
    <property type="match status" value="1"/>
</dbReference>
<accession>A0ABT6Z0F6</accession>
<protein>
    <submittedName>
        <fullName evidence="2">Helix-turn-helix domain-containing protein</fullName>
    </submittedName>
</protein>
<dbReference type="InterPro" id="IPR010093">
    <property type="entry name" value="SinI_DNA-bd"/>
</dbReference>
<name>A0ABT6Z0F6_9BACT</name>
<evidence type="ECO:0000313" key="3">
    <source>
        <dbReference type="Proteomes" id="UP001225761"/>
    </source>
</evidence>
<gene>
    <name evidence="2" type="ORF">QM481_07675</name>
</gene>
<proteinExistence type="predicted"/>
<organism evidence="2 3">
    <name type="scientific">Flectobacillus rivi</name>
    <dbReference type="NCBI Taxonomy" id="2984209"/>
    <lineage>
        <taxon>Bacteria</taxon>
        <taxon>Pseudomonadati</taxon>
        <taxon>Bacteroidota</taxon>
        <taxon>Cytophagia</taxon>
        <taxon>Cytophagales</taxon>
        <taxon>Flectobacillaceae</taxon>
        <taxon>Flectobacillus</taxon>
    </lineage>
</organism>
<dbReference type="EMBL" id="JASHIE010000004">
    <property type="protein sequence ID" value="MDI9874402.1"/>
    <property type="molecule type" value="Genomic_DNA"/>
</dbReference>
<comment type="caution">
    <text evidence="2">The sequence shown here is derived from an EMBL/GenBank/DDBJ whole genome shotgun (WGS) entry which is preliminary data.</text>
</comment>
<evidence type="ECO:0000313" key="2">
    <source>
        <dbReference type="EMBL" id="MDI9874402.1"/>
    </source>
</evidence>
<feature type="domain" description="Helix-turn-helix" evidence="1">
    <location>
        <begin position="81"/>
        <end position="127"/>
    </location>
</feature>
<dbReference type="Pfam" id="PF12728">
    <property type="entry name" value="HTH_17"/>
    <property type="match status" value="1"/>
</dbReference>
<dbReference type="Proteomes" id="UP001225761">
    <property type="component" value="Unassembled WGS sequence"/>
</dbReference>
<reference evidence="2 3" key="1">
    <citation type="submission" date="2023-05" db="EMBL/GenBank/DDBJ databases">
        <title>Novel species of genus Flectobacillus isolated from stream in China.</title>
        <authorList>
            <person name="Lu H."/>
        </authorList>
    </citation>
    <scope>NUCLEOTIDE SEQUENCE [LARGE SCALE GENOMIC DNA]</scope>
    <source>
        <strain evidence="2 3">LFS242W</strain>
    </source>
</reference>
<dbReference type="RefSeq" id="WP_166549138.1">
    <property type="nucleotide sequence ID" value="NZ_JASHIE010000004.1"/>
</dbReference>
<keyword evidence="3" id="KW-1185">Reference proteome</keyword>
<sequence length="151" mass="17014">MLVLDEIKIPTKLEQLVAIKSYLSLASVVETIRSEQTEIEIEETKSKISIPVSALKMLGDILKAMGEGKSISIIPVSHEVTTQRAAEILGCSRPHFVKILEEGKIPFTKVGKHRRILLEDVLQFKASMKEEQKKHLIEMMNLDEEIGLYDS</sequence>
<dbReference type="InterPro" id="IPR041657">
    <property type="entry name" value="HTH_17"/>
</dbReference>
<evidence type="ECO:0000259" key="1">
    <source>
        <dbReference type="Pfam" id="PF12728"/>
    </source>
</evidence>